<organism evidence="2 3">
    <name type="scientific">Cryptococcus floricola</name>
    <dbReference type="NCBI Taxonomy" id="2591691"/>
    <lineage>
        <taxon>Eukaryota</taxon>
        <taxon>Fungi</taxon>
        <taxon>Dikarya</taxon>
        <taxon>Basidiomycota</taxon>
        <taxon>Agaricomycotina</taxon>
        <taxon>Tremellomycetes</taxon>
        <taxon>Tremellales</taxon>
        <taxon>Cryptococcaceae</taxon>
        <taxon>Cryptococcus</taxon>
    </lineage>
</organism>
<keyword evidence="3" id="KW-1185">Reference proteome</keyword>
<dbReference type="Proteomes" id="UP000322245">
    <property type="component" value="Unassembled WGS sequence"/>
</dbReference>
<reference evidence="2 3" key="1">
    <citation type="submission" date="2017-05" db="EMBL/GenBank/DDBJ databases">
        <title>The Genome Sequence of Tsuchiyaea wingfieldii DSM 27421.</title>
        <authorList>
            <person name="Cuomo C."/>
            <person name="Passer A."/>
            <person name="Billmyre B."/>
            <person name="Heitman J."/>
        </authorList>
    </citation>
    <scope>NUCLEOTIDE SEQUENCE [LARGE SCALE GENOMIC DNA]</scope>
    <source>
        <strain evidence="2 3">DSM 27421</strain>
    </source>
</reference>
<evidence type="ECO:0000313" key="2">
    <source>
        <dbReference type="EMBL" id="TYJ51101.1"/>
    </source>
</evidence>
<feature type="compositionally biased region" description="Polar residues" evidence="1">
    <location>
        <begin position="61"/>
        <end position="95"/>
    </location>
</feature>
<accession>A0A5D3ALK3</accession>
<feature type="region of interest" description="Disordered" evidence="1">
    <location>
        <begin position="61"/>
        <end position="126"/>
    </location>
</feature>
<feature type="compositionally biased region" description="Basic and acidic residues" evidence="1">
    <location>
        <begin position="1"/>
        <end position="11"/>
    </location>
</feature>
<comment type="caution">
    <text evidence="2">The sequence shown here is derived from an EMBL/GenBank/DDBJ whole genome shotgun (WGS) entry which is preliminary data.</text>
</comment>
<evidence type="ECO:0000256" key="1">
    <source>
        <dbReference type="SAM" id="MobiDB-lite"/>
    </source>
</evidence>
<protein>
    <submittedName>
        <fullName evidence="2">Uncharacterized protein</fullName>
    </submittedName>
</protein>
<evidence type="ECO:0000313" key="3">
    <source>
        <dbReference type="Proteomes" id="UP000322245"/>
    </source>
</evidence>
<gene>
    <name evidence="2" type="ORF">B9479_008347</name>
</gene>
<dbReference type="EMBL" id="NIDF01000485">
    <property type="protein sequence ID" value="TYJ51101.1"/>
    <property type="molecule type" value="Genomic_DNA"/>
</dbReference>
<name>A0A5D3ALK3_9TREE</name>
<sequence>MTDRSELDRARARAINKGYRDKYRQKKRAAREQEQNGERSFNILTPDQMSYYSYGTQYGGDSSMSMPPSQEGMNTMSGTYNGTMSNQPSSMSSYNPDLDEESALAQHSDAHWWESSETGDNERSKK</sequence>
<dbReference type="AlphaFoldDB" id="A0A5D3ALK3"/>
<feature type="compositionally biased region" description="Basic and acidic residues" evidence="1">
    <location>
        <begin position="108"/>
        <end position="126"/>
    </location>
</feature>
<proteinExistence type="predicted"/>
<feature type="region of interest" description="Disordered" evidence="1">
    <location>
        <begin position="1"/>
        <end position="44"/>
    </location>
</feature>